<dbReference type="Gene3D" id="3.40.50.620">
    <property type="entry name" value="HUPs"/>
    <property type="match status" value="2"/>
</dbReference>
<dbReference type="InterPro" id="IPR014729">
    <property type="entry name" value="Rossmann-like_a/b/a_fold"/>
</dbReference>
<evidence type="ECO:0000256" key="1">
    <source>
        <dbReference type="ARBA" id="ARBA00008791"/>
    </source>
</evidence>
<dbReference type="SUPFAM" id="SSF52402">
    <property type="entry name" value="Adenine nucleotide alpha hydrolases-like"/>
    <property type="match status" value="2"/>
</dbReference>
<accession>A0AAP3E535</accession>
<evidence type="ECO:0000313" key="4">
    <source>
        <dbReference type="Proteomes" id="UP001321047"/>
    </source>
</evidence>
<dbReference type="RefSeq" id="WP_342806552.1">
    <property type="nucleotide sequence ID" value="NZ_JAOPJZ010000002.1"/>
</dbReference>
<name>A0AAP3E535_9EURY</name>
<dbReference type="InterPro" id="IPR006016">
    <property type="entry name" value="UspA"/>
</dbReference>
<dbReference type="Pfam" id="PF00582">
    <property type="entry name" value="Usp"/>
    <property type="match status" value="2"/>
</dbReference>
<dbReference type="Proteomes" id="UP001321047">
    <property type="component" value="Unassembled WGS sequence"/>
</dbReference>
<feature type="domain" description="UspA" evidence="2">
    <location>
        <begin position="139"/>
        <end position="269"/>
    </location>
</feature>
<comment type="similarity">
    <text evidence="1">Belongs to the universal stress protein A family.</text>
</comment>
<dbReference type="PANTHER" id="PTHR46268">
    <property type="entry name" value="STRESS RESPONSE PROTEIN NHAX"/>
    <property type="match status" value="1"/>
</dbReference>
<gene>
    <name evidence="3" type="ORF">OB919_03780</name>
</gene>
<evidence type="ECO:0000259" key="2">
    <source>
        <dbReference type="Pfam" id="PF00582"/>
    </source>
</evidence>
<organism evidence="3 4">
    <name type="scientific">Natronosalvus hydrolyticus</name>
    <dbReference type="NCBI Taxonomy" id="2979988"/>
    <lineage>
        <taxon>Archaea</taxon>
        <taxon>Methanobacteriati</taxon>
        <taxon>Methanobacteriota</taxon>
        <taxon>Stenosarchaea group</taxon>
        <taxon>Halobacteria</taxon>
        <taxon>Halobacteriales</taxon>
        <taxon>Natrialbaceae</taxon>
        <taxon>Natronosalvus</taxon>
    </lineage>
</organism>
<dbReference type="CDD" id="cd00293">
    <property type="entry name" value="USP-like"/>
    <property type="match status" value="2"/>
</dbReference>
<dbReference type="PANTHER" id="PTHR46268:SF6">
    <property type="entry name" value="UNIVERSAL STRESS PROTEIN UP12"/>
    <property type="match status" value="1"/>
</dbReference>
<dbReference type="InterPro" id="IPR006015">
    <property type="entry name" value="Universal_stress_UspA"/>
</dbReference>
<dbReference type="PRINTS" id="PR01438">
    <property type="entry name" value="UNVRSLSTRESS"/>
</dbReference>
<dbReference type="AlphaFoldDB" id="A0AAP3E535"/>
<dbReference type="EMBL" id="JAOPJZ010000002">
    <property type="protein sequence ID" value="MCU4751108.1"/>
    <property type="molecule type" value="Genomic_DNA"/>
</dbReference>
<evidence type="ECO:0000313" key="3">
    <source>
        <dbReference type="EMBL" id="MCU4751108.1"/>
    </source>
</evidence>
<comment type="caution">
    <text evidence="3">The sequence shown here is derived from an EMBL/GenBank/DDBJ whole genome shotgun (WGS) entry which is preliminary data.</text>
</comment>
<feature type="domain" description="UspA" evidence="2">
    <location>
        <begin position="1"/>
        <end position="126"/>
    </location>
</feature>
<keyword evidence="4" id="KW-1185">Reference proteome</keyword>
<sequence length="271" mass="28764">MYEEILLTTDGSELATRACEHGLWLADQVGAAVHVVHVVLPEDASDTERADAAIEPVRSSADERDLSIDSSVRSGSPATEILEYAGEHGVDLIVCGTHGRTGIRRLVTGSVAGRVIRDAKVPVLSVTPTAGATRTEMGDILLATDDRRGTEGANEQALDLASALEADLHALSVVDDTGSRLEVVLEAFEEQAESAVEAIQSSAADREVSVTGTIERGEPSREIIDYAERQSVDLIVMGTESRSGLERFVFGSCSQRVVSTAPVPVLTVRTL</sequence>
<proteinExistence type="inferred from homology"/>
<reference evidence="3 4" key="1">
    <citation type="submission" date="2022-09" db="EMBL/GenBank/DDBJ databases">
        <title>Enrichment on poylsaccharides allowed isolation of novel metabolic and taxonomic groups of Haloarchaea.</title>
        <authorList>
            <person name="Sorokin D.Y."/>
            <person name="Elcheninov A.G."/>
            <person name="Khizhniak T.V."/>
            <person name="Kolganova T.V."/>
            <person name="Kublanov I.V."/>
        </authorList>
    </citation>
    <scope>NUCLEOTIDE SEQUENCE [LARGE SCALE GENOMIC DNA]</scope>
    <source>
        <strain evidence="3 4">AArc-curdl1</strain>
    </source>
</reference>
<protein>
    <submittedName>
        <fullName evidence="3">Universal stress protein</fullName>
    </submittedName>
</protein>